<keyword evidence="2" id="KW-1185">Reference proteome</keyword>
<organism evidence="1 2">
    <name type="scientific">Botryotinia convoluta</name>
    <dbReference type="NCBI Taxonomy" id="54673"/>
    <lineage>
        <taxon>Eukaryota</taxon>
        <taxon>Fungi</taxon>
        <taxon>Dikarya</taxon>
        <taxon>Ascomycota</taxon>
        <taxon>Pezizomycotina</taxon>
        <taxon>Leotiomycetes</taxon>
        <taxon>Helotiales</taxon>
        <taxon>Sclerotiniaceae</taxon>
        <taxon>Botryotinia</taxon>
    </lineage>
</organism>
<dbReference type="Proteomes" id="UP000297527">
    <property type="component" value="Unassembled WGS sequence"/>
</dbReference>
<evidence type="ECO:0000313" key="1">
    <source>
        <dbReference type="EMBL" id="TGO44957.1"/>
    </source>
</evidence>
<comment type="caution">
    <text evidence="1">The sequence shown here is derived from an EMBL/GenBank/DDBJ whole genome shotgun (WGS) entry which is preliminary data.</text>
</comment>
<evidence type="ECO:0000313" key="2">
    <source>
        <dbReference type="Proteomes" id="UP000297527"/>
    </source>
</evidence>
<dbReference type="EMBL" id="PQXN01000437">
    <property type="protein sequence ID" value="TGO44957.1"/>
    <property type="molecule type" value="Genomic_DNA"/>
</dbReference>
<dbReference type="OrthoDB" id="2426273at2759"/>
<dbReference type="AlphaFoldDB" id="A0A4Z1HIW6"/>
<name>A0A4Z1HIW6_9HELO</name>
<proteinExistence type="predicted"/>
<protein>
    <submittedName>
        <fullName evidence="1">Uncharacterized protein</fullName>
    </submittedName>
</protein>
<reference evidence="1 2" key="1">
    <citation type="submission" date="2017-12" db="EMBL/GenBank/DDBJ databases">
        <title>Comparative genomics of Botrytis spp.</title>
        <authorList>
            <person name="Valero-Jimenez C.A."/>
            <person name="Tapia P."/>
            <person name="Veloso J."/>
            <person name="Silva-Moreno E."/>
            <person name="Staats M."/>
            <person name="Valdes J.H."/>
            <person name="Van Kan J.A.L."/>
        </authorList>
    </citation>
    <scope>NUCLEOTIDE SEQUENCE [LARGE SCALE GENOMIC DNA]</scope>
    <source>
        <strain evidence="1 2">MUCL11595</strain>
    </source>
</reference>
<gene>
    <name evidence="1" type="ORF">BCON_0439g00040</name>
</gene>
<sequence>MFLEESKLDMQDWRWALKSFLHPKRVLLYGSFEFTGIPSLQKEMIDLRGLRAWFSGYGIKIRSFDDSKPKDPWPGFPHVVEYVNTFADEKTGKKCHIFDKSYTLTTSIPITGDASINPETVESGGQRENGLVMKSRFIVVVSSYTDDSNYLYEVFGKLAHEARNNEITDLYLSHHNRLGEESNGFKDTLENKTLQGEEYKAISAKLNQYFIDITQAVIDVDERLSKL</sequence>
<accession>A0A4Z1HIW6</accession>